<dbReference type="PANTHER" id="PTHR42740">
    <property type="entry name" value="RIBONUCLEASE VAPC3"/>
    <property type="match status" value="1"/>
</dbReference>
<keyword evidence="4" id="KW-0378">Hydrolase</keyword>
<dbReference type="RefSeq" id="WP_104387215.1">
    <property type="nucleotide sequence ID" value="NZ_PGEM01000043.1"/>
</dbReference>
<evidence type="ECO:0000256" key="4">
    <source>
        <dbReference type="ARBA" id="ARBA00022801"/>
    </source>
</evidence>
<dbReference type="Pfam" id="PF01850">
    <property type="entry name" value="PIN"/>
    <property type="match status" value="1"/>
</dbReference>
<feature type="domain" description="PIN" evidence="6">
    <location>
        <begin position="2"/>
        <end position="117"/>
    </location>
</feature>
<gene>
    <name evidence="7" type="ORF">CUN59_07240</name>
</gene>
<evidence type="ECO:0000313" key="7">
    <source>
        <dbReference type="EMBL" id="PPJ63958.1"/>
    </source>
</evidence>
<dbReference type="GO" id="GO:0004540">
    <property type="term" value="F:RNA nuclease activity"/>
    <property type="evidence" value="ECO:0007669"/>
    <property type="project" value="TreeGrafter"/>
</dbReference>
<sequence>MIIVDSSVWIDYFNGVETPESNKLDTLLGVEQIAIGDLILTEVLQGFRSDEGYQTAKELLTSLQIFEMLGLNIAIKSVDNYRFLRKRGITIRKTADVIIATFCIENQNQLLFSDKDFIPFVNHLGLIQVSTS</sequence>
<dbReference type="CDD" id="cd18760">
    <property type="entry name" value="PIN_MtVapC3-like"/>
    <property type="match status" value="1"/>
</dbReference>
<keyword evidence="5" id="KW-0460">Magnesium</keyword>
<dbReference type="GO" id="GO:0016787">
    <property type="term" value="F:hydrolase activity"/>
    <property type="evidence" value="ECO:0007669"/>
    <property type="project" value="UniProtKB-KW"/>
</dbReference>
<evidence type="ECO:0000256" key="3">
    <source>
        <dbReference type="ARBA" id="ARBA00022723"/>
    </source>
</evidence>
<evidence type="ECO:0000259" key="6">
    <source>
        <dbReference type="Pfam" id="PF01850"/>
    </source>
</evidence>
<dbReference type="OrthoDB" id="9811788at2"/>
<reference evidence="7 8" key="1">
    <citation type="submission" date="2018-02" db="EMBL/GenBank/DDBJ databases">
        <title>Discovery of a pederin family compound in a non-symbiotic bloom-forming cyanobacterium.</title>
        <authorList>
            <person name="Kust A."/>
            <person name="Mares J."/>
            <person name="Jokela J."/>
            <person name="Urajova P."/>
            <person name="Hajek J."/>
            <person name="Saurav K."/>
            <person name="Voracova K."/>
            <person name="Fewer D.P."/>
            <person name="Haapaniemi E."/>
            <person name="Permi P."/>
            <person name="Rehakova K."/>
            <person name="Sivonen K."/>
            <person name="Hrouzek P."/>
        </authorList>
    </citation>
    <scope>NUCLEOTIDE SEQUENCE [LARGE SCALE GENOMIC DNA]</scope>
    <source>
        <strain evidence="7 8">CHARLIE-1</strain>
    </source>
</reference>
<dbReference type="Gene3D" id="3.40.50.1010">
    <property type="entry name" value="5'-nuclease"/>
    <property type="match status" value="1"/>
</dbReference>
<comment type="caution">
    <text evidence="7">The sequence shown here is derived from an EMBL/GenBank/DDBJ whole genome shotgun (WGS) entry which is preliminary data.</text>
</comment>
<organism evidence="7 8">
    <name type="scientific">Cuspidothrix issatschenkoi CHARLIE-1</name>
    <dbReference type="NCBI Taxonomy" id="2052836"/>
    <lineage>
        <taxon>Bacteria</taxon>
        <taxon>Bacillati</taxon>
        <taxon>Cyanobacteriota</taxon>
        <taxon>Cyanophyceae</taxon>
        <taxon>Nostocales</taxon>
        <taxon>Aphanizomenonaceae</taxon>
        <taxon>Cuspidothrix</taxon>
    </lineage>
</organism>
<keyword evidence="8" id="KW-1185">Reference proteome</keyword>
<protein>
    <submittedName>
        <fullName evidence="7">VapC toxin family PIN domain ribonuclease</fullName>
    </submittedName>
</protein>
<evidence type="ECO:0000313" key="8">
    <source>
        <dbReference type="Proteomes" id="UP000239589"/>
    </source>
</evidence>
<keyword evidence="3" id="KW-0479">Metal-binding</keyword>
<proteinExistence type="predicted"/>
<dbReference type="SUPFAM" id="SSF88723">
    <property type="entry name" value="PIN domain-like"/>
    <property type="match status" value="1"/>
</dbReference>
<keyword evidence="2" id="KW-0540">Nuclease</keyword>
<dbReference type="PANTHER" id="PTHR42740:SF1">
    <property type="entry name" value="RIBONUCLEASE VAPC3"/>
    <property type="match status" value="1"/>
</dbReference>
<dbReference type="InterPro" id="IPR002716">
    <property type="entry name" value="PIN_dom"/>
</dbReference>
<dbReference type="InterPro" id="IPR051749">
    <property type="entry name" value="PINc/VapC_TA_RNase"/>
</dbReference>
<accession>A0A2S6CW22</accession>
<dbReference type="EMBL" id="PGEM01000043">
    <property type="protein sequence ID" value="PPJ63958.1"/>
    <property type="molecule type" value="Genomic_DNA"/>
</dbReference>
<dbReference type="GO" id="GO:0046872">
    <property type="term" value="F:metal ion binding"/>
    <property type="evidence" value="ECO:0007669"/>
    <property type="project" value="UniProtKB-KW"/>
</dbReference>
<dbReference type="AlphaFoldDB" id="A0A2S6CW22"/>
<evidence type="ECO:0000256" key="5">
    <source>
        <dbReference type="ARBA" id="ARBA00022842"/>
    </source>
</evidence>
<dbReference type="InterPro" id="IPR029060">
    <property type="entry name" value="PIN-like_dom_sf"/>
</dbReference>
<evidence type="ECO:0000256" key="1">
    <source>
        <dbReference type="ARBA" id="ARBA00022649"/>
    </source>
</evidence>
<keyword evidence="1" id="KW-1277">Toxin-antitoxin system</keyword>
<evidence type="ECO:0000256" key="2">
    <source>
        <dbReference type="ARBA" id="ARBA00022722"/>
    </source>
</evidence>
<dbReference type="Proteomes" id="UP000239589">
    <property type="component" value="Unassembled WGS sequence"/>
</dbReference>
<name>A0A2S6CW22_9CYAN</name>